<sequence length="483" mass="52964">MENKPRVVVEPPDRRGLRQISVGGETVGSAWSLQGLRRTLKHLGYPKDVDVHDRASVCWRGGGSQTWPDRRWPRRITGAILIIGLLCSMVLLVLIGLPDAFGAVTFSQRIAGGMFIAAGALAGVAALAVLDFWGKRESKFSGAAVLLGVLVTLGTTSLLLFLWLEEREYTRYLLAFLPLWFWSAWALRPLLREKAWRGIPHPKQLAAGVAATAVLAAVNLSYSVVYQPSSAPALFELKTHFGTPTQDTSHQMLQIPLTIHMKNIGTVPVYTLGADFKVWGGTAEFSESPEGGLKARKEAVAGDAVTADLYAGPHEWQTISAGQAADPGAPFEPGEEFNYEALIQLPRGAKYDSLWAHLDITFMRKDHGKIDSEFAIPYYSWEGESKECPPEDCGEFVTHRGRLRHNNNLINVTRRPVYVNTVWAVKPDGSYTDTYFSSSPDFISSDPARAARETGMEAERYGVFSGSADAVLPFSALLKSAAR</sequence>
<accession>A0AB39YI43</accession>
<gene>
    <name evidence="2" type="ORF">AB5J51_40220</name>
</gene>
<dbReference type="EMBL" id="CP165727">
    <property type="protein sequence ID" value="XDV68661.1"/>
    <property type="molecule type" value="Genomic_DNA"/>
</dbReference>
<feature type="transmembrane region" description="Helical" evidence="1">
    <location>
        <begin position="142"/>
        <end position="163"/>
    </location>
</feature>
<feature type="transmembrane region" description="Helical" evidence="1">
    <location>
        <begin position="110"/>
        <end position="130"/>
    </location>
</feature>
<feature type="transmembrane region" description="Helical" evidence="1">
    <location>
        <begin position="207"/>
        <end position="226"/>
    </location>
</feature>
<keyword evidence="1" id="KW-0812">Transmembrane</keyword>
<keyword evidence="1" id="KW-1133">Transmembrane helix</keyword>
<evidence type="ECO:0000313" key="2">
    <source>
        <dbReference type="EMBL" id="XDV68661.1"/>
    </source>
</evidence>
<dbReference type="AlphaFoldDB" id="A0AB39YI43"/>
<feature type="transmembrane region" description="Helical" evidence="1">
    <location>
        <begin position="76"/>
        <end position="98"/>
    </location>
</feature>
<reference evidence="2" key="1">
    <citation type="submission" date="2024-08" db="EMBL/GenBank/DDBJ databases">
        <authorList>
            <person name="Yu S.T."/>
        </authorList>
    </citation>
    <scope>NUCLEOTIDE SEQUENCE</scope>
    <source>
        <strain evidence="2">R33</strain>
    </source>
</reference>
<evidence type="ECO:0000256" key="1">
    <source>
        <dbReference type="SAM" id="Phobius"/>
    </source>
</evidence>
<name>A0AB39YI43_9ACTN</name>
<feature type="transmembrane region" description="Helical" evidence="1">
    <location>
        <begin position="169"/>
        <end position="187"/>
    </location>
</feature>
<proteinExistence type="predicted"/>
<organism evidence="2">
    <name type="scientific">Streptomyces sp. R33</name>
    <dbReference type="NCBI Taxonomy" id="3238629"/>
    <lineage>
        <taxon>Bacteria</taxon>
        <taxon>Bacillati</taxon>
        <taxon>Actinomycetota</taxon>
        <taxon>Actinomycetes</taxon>
        <taxon>Kitasatosporales</taxon>
        <taxon>Streptomycetaceae</taxon>
        <taxon>Streptomyces</taxon>
    </lineage>
</organism>
<keyword evidence="1" id="KW-0472">Membrane</keyword>
<protein>
    <submittedName>
        <fullName evidence="2">Uncharacterized protein</fullName>
    </submittedName>
</protein>
<dbReference type="RefSeq" id="WP_369780153.1">
    <property type="nucleotide sequence ID" value="NZ_CP165727.1"/>
</dbReference>